<organism evidence="1 2">
    <name type="scientific">Ficus carica</name>
    <name type="common">Common fig</name>
    <dbReference type="NCBI Taxonomy" id="3494"/>
    <lineage>
        <taxon>Eukaryota</taxon>
        <taxon>Viridiplantae</taxon>
        <taxon>Streptophyta</taxon>
        <taxon>Embryophyta</taxon>
        <taxon>Tracheophyta</taxon>
        <taxon>Spermatophyta</taxon>
        <taxon>Magnoliopsida</taxon>
        <taxon>eudicotyledons</taxon>
        <taxon>Gunneridae</taxon>
        <taxon>Pentapetalae</taxon>
        <taxon>rosids</taxon>
        <taxon>fabids</taxon>
        <taxon>Rosales</taxon>
        <taxon>Moraceae</taxon>
        <taxon>Ficeae</taxon>
        <taxon>Ficus</taxon>
    </lineage>
</organism>
<dbReference type="AlphaFoldDB" id="A0AA88DG14"/>
<accession>A0AA88DG14</accession>
<comment type="caution">
    <text evidence="1">The sequence shown here is derived from an EMBL/GenBank/DDBJ whole genome shotgun (WGS) entry which is preliminary data.</text>
</comment>
<protein>
    <submittedName>
        <fullName evidence="1">Uncharacterized protein</fullName>
    </submittedName>
</protein>
<evidence type="ECO:0000313" key="1">
    <source>
        <dbReference type="EMBL" id="GMN56950.1"/>
    </source>
</evidence>
<keyword evidence="2" id="KW-1185">Reference proteome</keyword>
<sequence>MSFTTPAYFGCLKALSSLEGFFFIYMETCIVIVRCTISIDSTVGTERFRGFWMIETQEEVRWFFHSLIPSSPPPILDLLLLDFRVRLEFDVLLMSLNLYIDDLPYSVSCF</sequence>
<dbReference type="Proteomes" id="UP001187192">
    <property type="component" value="Unassembled WGS sequence"/>
</dbReference>
<dbReference type="EMBL" id="BTGU01000067">
    <property type="protein sequence ID" value="GMN56950.1"/>
    <property type="molecule type" value="Genomic_DNA"/>
</dbReference>
<gene>
    <name evidence="1" type="ORF">TIFTF001_026067</name>
</gene>
<name>A0AA88DG14_FICCA</name>
<reference evidence="1" key="1">
    <citation type="submission" date="2023-07" db="EMBL/GenBank/DDBJ databases">
        <title>draft genome sequence of fig (Ficus carica).</title>
        <authorList>
            <person name="Takahashi T."/>
            <person name="Nishimura K."/>
        </authorList>
    </citation>
    <scope>NUCLEOTIDE SEQUENCE</scope>
</reference>
<proteinExistence type="predicted"/>
<evidence type="ECO:0000313" key="2">
    <source>
        <dbReference type="Proteomes" id="UP001187192"/>
    </source>
</evidence>